<dbReference type="InterPro" id="IPR036259">
    <property type="entry name" value="MFS_trans_sf"/>
</dbReference>
<proteinExistence type="predicted"/>
<reference evidence="8" key="1">
    <citation type="submission" date="2016-02" db="EMBL/GenBank/DDBJ databases">
        <title>Draft genome sequence of Microdochium bolleyi, a fungal endophyte of beachgrass.</title>
        <authorList>
            <consortium name="DOE Joint Genome Institute"/>
            <person name="David A.S."/>
            <person name="May G."/>
            <person name="Haridas S."/>
            <person name="Lim J."/>
            <person name="Wang M."/>
            <person name="Labutti K."/>
            <person name="Lipzen A."/>
            <person name="Barry K."/>
            <person name="Grigoriev I.V."/>
        </authorList>
    </citation>
    <scope>NUCLEOTIDE SEQUENCE [LARGE SCALE GENOMIC DNA]</scope>
    <source>
        <strain evidence="8">J235TASD1</strain>
    </source>
</reference>
<feature type="transmembrane region" description="Helical" evidence="5">
    <location>
        <begin position="448"/>
        <end position="470"/>
    </location>
</feature>
<keyword evidence="3 5" id="KW-1133">Transmembrane helix</keyword>
<feature type="transmembrane region" description="Helical" evidence="5">
    <location>
        <begin position="308"/>
        <end position="328"/>
    </location>
</feature>
<dbReference type="Gene3D" id="1.20.1250.20">
    <property type="entry name" value="MFS general substrate transporter like domains"/>
    <property type="match status" value="1"/>
</dbReference>
<dbReference type="PANTHER" id="PTHR23502">
    <property type="entry name" value="MAJOR FACILITATOR SUPERFAMILY"/>
    <property type="match status" value="1"/>
</dbReference>
<feature type="transmembrane region" description="Helical" evidence="5">
    <location>
        <begin position="128"/>
        <end position="150"/>
    </location>
</feature>
<dbReference type="GO" id="GO:0005886">
    <property type="term" value="C:plasma membrane"/>
    <property type="evidence" value="ECO:0007669"/>
    <property type="project" value="TreeGrafter"/>
</dbReference>
<dbReference type="PROSITE" id="PS50850">
    <property type="entry name" value="MFS"/>
    <property type="match status" value="1"/>
</dbReference>
<feature type="transmembrane region" description="Helical" evidence="5">
    <location>
        <begin position="103"/>
        <end position="122"/>
    </location>
</feature>
<dbReference type="InterPro" id="IPR011701">
    <property type="entry name" value="MFS"/>
</dbReference>
<accession>A0A136IUE7</accession>
<keyword evidence="8" id="KW-1185">Reference proteome</keyword>
<keyword evidence="2 5" id="KW-0812">Transmembrane</keyword>
<evidence type="ECO:0000256" key="1">
    <source>
        <dbReference type="ARBA" id="ARBA00004141"/>
    </source>
</evidence>
<gene>
    <name evidence="7" type="ORF">Micbo1qcDRAFT_151001</name>
</gene>
<sequence>MTATSAIAESEKPPVELKPGDVGEQLPFAYTRRKKWLILCVVFLVQVSMNFNTTLYSNGIPGIAAEFGVTAEDARWGAGAFLIAYAFGCELWAPWSEEFGRKIILAASLVLVNCFGVLASLAPNFGAIMAARVLGGLFTAGGSVTLAIITDMFTHDDDDFQYATAFIVFSSVGGSIFGPVVGGYLEQYHHWRSTGWAQVIFGVAVLGVYLLTPETRTTSVLDKIAKKQRKADPACNIYGPGELKQGKTDWAEVGRIWGRPFYMFLTEPIVLSLSLLSGFSDALIFMQVQAFGLIYARWGFNPAQVGLTFIPLFLGYVAAWFLFLPFYRRNMAARKADPSSEYAQYEQRLVPLLFMAPMLPLGLIIFAWTSGGPPLHWSYNMIGSFFIGIANYAVYASTIEYMVRAYGAEYSASATGGNGWARDFLAGVLTVPAVPFYLNIGADIGLNFQLASTILCGISLVLVVAVFGVYKWGATLRRRSRFAQALANEGN</sequence>
<dbReference type="FunFam" id="1.20.1250.20:FF:000088">
    <property type="entry name" value="MFS multidrug transporter, putative"/>
    <property type="match status" value="1"/>
</dbReference>
<evidence type="ECO:0000313" key="8">
    <source>
        <dbReference type="Proteomes" id="UP000070501"/>
    </source>
</evidence>
<feature type="transmembrane region" description="Helical" evidence="5">
    <location>
        <begin position="162"/>
        <end position="181"/>
    </location>
</feature>
<dbReference type="SUPFAM" id="SSF103473">
    <property type="entry name" value="MFS general substrate transporter"/>
    <property type="match status" value="1"/>
</dbReference>
<keyword evidence="4 5" id="KW-0472">Membrane</keyword>
<evidence type="ECO:0000313" key="7">
    <source>
        <dbReference type="EMBL" id="KXJ88547.1"/>
    </source>
</evidence>
<dbReference type="EMBL" id="KQ964258">
    <property type="protein sequence ID" value="KXJ88547.1"/>
    <property type="molecule type" value="Genomic_DNA"/>
</dbReference>
<feature type="transmembrane region" description="Helical" evidence="5">
    <location>
        <begin position="269"/>
        <end position="296"/>
    </location>
</feature>
<feature type="transmembrane region" description="Helical" evidence="5">
    <location>
        <begin position="76"/>
        <end position="96"/>
    </location>
</feature>
<name>A0A136IUE7_9PEZI</name>
<evidence type="ECO:0000259" key="6">
    <source>
        <dbReference type="PROSITE" id="PS50850"/>
    </source>
</evidence>
<dbReference type="PANTHER" id="PTHR23502:SF13">
    <property type="entry name" value="MULTIDRUG TRANSPORTER, PUTATIVE (AFU_ORTHOLOGUE AFUA_2G12550)-RELATED"/>
    <property type="match status" value="1"/>
</dbReference>
<comment type="subcellular location">
    <subcellularLocation>
        <location evidence="1">Membrane</location>
        <topology evidence="1">Multi-pass membrane protein</topology>
    </subcellularLocation>
</comment>
<feature type="transmembrane region" description="Helical" evidence="5">
    <location>
        <begin position="381"/>
        <end position="403"/>
    </location>
</feature>
<dbReference type="Proteomes" id="UP000070501">
    <property type="component" value="Unassembled WGS sequence"/>
</dbReference>
<feature type="transmembrane region" description="Helical" evidence="5">
    <location>
        <begin position="193"/>
        <end position="211"/>
    </location>
</feature>
<dbReference type="InParanoid" id="A0A136IUE7"/>
<evidence type="ECO:0000256" key="5">
    <source>
        <dbReference type="SAM" id="Phobius"/>
    </source>
</evidence>
<dbReference type="GO" id="GO:0022857">
    <property type="term" value="F:transmembrane transporter activity"/>
    <property type="evidence" value="ECO:0007669"/>
    <property type="project" value="InterPro"/>
</dbReference>
<dbReference type="OrthoDB" id="5376138at2759"/>
<evidence type="ECO:0000256" key="2">
    <source>
        <dbReference type="ARBA" id="ARBA00022692"/>
    </source>
</evidence>
<dbReference type="Pfam" id="PF07690">
    <property type="entry name" value="MFS_1"/>
    <property type="match status" value="1"/>
</dbReference>
<dbReference type="InterPro" id="IPR020846">
    <property type="entry name" value="MFS_dom"/>
</dbReference>
<feature type="transmembrane region" description="Helical" evidence="5">
    <location>
        <begin position="36"/>
        <end position="56"/>
    </location>
</feature>
<feature type="transmembrane region" description="Helical" evidence="5">
    <location>
        <begin position="349"/>
        <end position="369"/>
    </location>
</feature>
<feature type="domain" description="Major facilitator superfamily (MFS) profile" evidence="6">
    <location>
        <begin position="38"/>
        <end position="474"/>
    </location>
</feature>
<organism evidence="7 8">
    <name type="scientific">Microdochium bolleyi</name>
    <dbReference type="NCBI Taxonomy" id="196109"/>
    <lineage>
        <taxon>Eukaryota</taxon>
        <taxon>Fungi</taxon>
        <taxon>Dikarya</taxon>
        <taxon>Ascomycota</taxon>
        <taxon>Pezizomycotina</taxon>
        <taxon>Sordariomycetes</taxon>
        <taxon>Xylariomycetidae</taxon>
        <taxon>Xylariales</taxon>
        <taxon>Microdochiaceae</taxon>
        <taxon>Microdochium</taxon>
    </lineage>
</organism>
<dbReference type="AlphaFoldDB" id="A0A136IUE7"/>
<protein>
    <submittedName>
        <fullName evidence="7">Major facilitator superfamily domain-containing protein</fullName>
    </submittedName>
</protein>
<feature type="transmembrane region" description="Helical" evidence="5">
    <location>
        <begin position="424"/>
        <end position="442"/>
    </location>
</feature>
<evidence type="ECO:0000256" key="3">
    <source>
        <dbReference type="ARBA" id="ARBA00022989"/>
    </source>
</evidence>
<evidence type="ECO:0000256" key="4">
    <source>
        <dbReference type="ARBA" id="ARBA00023136"/>
    </source>
</evidence>